<keyword evidence="7" id="KW-1185">Reference proteome</keyword>
<dbReference type="PANTHER" id="PTHR30246">
    <property type="entry name" value="2-KETO-3-DEOXY-6-PHOSPHOGLUCONATE ALDOLASE"/>
    <property type="match status" value="1"/>
</dbReference>
<dbReference type="CDD" id="cd00452">
    <property type="entry name" value="KDPG_aldolase"/>
    <property type="match status" value="1"/>
</dbReference>
<reference evidence="6 7" key="1">
    <citation type="submission" date="2015-06" db="EMBL/GenBank/DDBJ databases">
        <title>Draft genome of the moderately acidophilic sulfate reducer Candidatus Desulfosporosinus acididurans strain M1.</title>
        <authorList>
            <person name="Poehlein A."/>
            <person name="Petzsch P."/>
            <person name="Johnson B.D."/>
            <person name="Schloemann M."/>
            <person name="Daniel R."/>
            <person name="Muehling M."/>
        </authorList>
    </citation>
    <scope>NUCLEOTIDE SEQUENCE [LARGE SCALE GENOMIC DNA]</scope>
    <source>
        <strain evidence="6 7">M1</strain>
    </source>
</reference>
<dbReference type="SUPFAM" id="SSF51569">
    <property type="entry name" value="Aldolase"/>
    <property type="match status" value="1"/>
</dbReference>
<comment type="similarity">
    <text evidence="2">Belongs to the KHG/KDPG aldolase family.</text>
</comment>
<dbReference type="GO" id="GO:0016829">
    <property type="term" value="F:lyase activity"/>
    <property type="evidence" value="ECO:0007669"/>
    <property type="project" value="UniProtKB-KW"/>
</dbReference>
<protein>
    <submittedName>
        <fullName evidence="6">KHG/KDPG aldolase</fullName>
    </submittedName>
</protein>
<proteinExistence type="inferred from homology"/>
<comment type="subunit">
    <text evidence="3">Homotrimer.</text>
</comment>
<dbReference type="PATRIC" id="fig|476652.3.peg.2309"/>
<evidence type="ECO:0000256" key="3">
    <source>
        <dbReference type="ARBA" id="ARBA00011233"/>
    </source>
</evidence>
<dbReference type="InterPro" id="IPR000887">
    <property type="entry name" value="Aldlse_KDPG_KHG"/>
</dbReference>
<comment type="caution">
    <text evidence="6">The sequence shown here is derived from an EMBL/GenBank/DDBJ whole genome shotgun (WGS) entry which is preliminary data.</text>
</comment>
<evidence type="ECO:0000256" key="4">
    <source>
        <dbReference type="ARBA" id="ARBA00023239"/>
    </source>
</evidence>
<dbReference type="PANTHER" id="PTHR30246:SF1">
    <property type="entry name" value="2-DEHYDRO-3-DEOXY-6-PHOSPHOGALACTONATE ALDOLASE-RELATED"/>
    <property type="match status" value="1"/>
</dbReference>
<dbReference type="NCBIfam" id="NF005119">
    <property type="entry name" value="PRK06552.1"/>
    <property type="match status" value="1"/>
</dbReference>
<evidence type="ECO:0000313" key="6">
    <source>
        <dbReference type="EMBL" id="KLU65599.1"/>
    </source>
</evidence>
<evidence type="ECO:0000256" key="2">
    <source>
        <dbReference type="ARBA" id="ARBA00006906"/>
    </source>
</evidence>
<dbReference type="Gene3D" id="3.20.20.70">
    <property type="entry name" value="Aldolase class I"/>
    <property type="match status" value="1"/>
</dbReference>
<evidence type="ECO:0000313" key="7">
    <source>
        <dbReference type="Proteomes" id="UP000036356"/>
    </source>
</evidence>
<dbReference type="RefSeq" id="WP_047810104.1">
    <property type="nucleotide sequence ID" value="NZ_LDZY01000007.1"/>
</dbReference>
<keyword evidence="4" id="KW-0456">Lyase</keyword>
<dbReference type="STRING" id="476652.DEAC_c22290"/>
<name>A0A0J1FQ40_9FIRM</name>
<sequence>MKRIKMIEKILEAGVIAVIRAESKEKAIQIVEAVQKGGIRGIELTMTVPGAVDIIKELCKANTDHELIIGAGTVLDTETAAACIRAGADFIVSPSLNPEVLKLCNRYRVAVMPGVVTVRDAVEALEYGAEIIKVFPASLFGPGILSALKGPLPQANFMPTGGVTLDNIKDWVKAGAVAVGIGSELTKGAKTGDYELVEKTAAQFVGQFQKAIAEVRK</sequence>
<dbReference type="NCBIfam" id="TIGR01182">
    <property type="entry name" value="eda"/>
    <property type="match status" value="1"/>
</dbReference>
<keyword evidence="5" id="KW-0119">Carbohydrate metabolism</keyword>
<dbReference type="Proteomes" id="UP000036356">
    <property type="component" value="Unassembled WGS sequence"/>
</dbReference>
<accession>A0A0J1FQ40</accession>
<dbReference type="InterPro" id="IPR013785">
    <property type="entry name" value="Aldolase_TIM"/>
</dbReference>
<evidence type="ECO:0000256" key="1">
    <source>
        <dbReference type="ARBA" id="ARBA00004761"/>
    </source>
</evidence>
<dbReference type="AlphaFoldDB" id="A0A0J1FQ40"/>
<comment type="pathway">
    <text evidence="1">Carbohydrate acid metabolism.</text>
</comment>
<dbReference type="EMBL" id="LDZY01000007">
    <property type="protein sequence ID" value="KLU65599.1"/>
    <property type="molecule type" value="Genomic_DNA"/>
</dbReference>
<evidence type="ECO:0000256" key="5">
    <source>
        <dbReference type="ARBA" id="ARBA00023277"/>
    </source>
</evidence>
<gene>
    <name evidence="6" type="primary">kdgA</name>
    <name evidence="6" type="ORF">DEAC_c22290</name>
</gene>
<dbReference type="Pfam" id="PF01081">
    <property type="entry name" value="Aldolase"/>
    <property type="match status" value="1"/>
</dbReference>
<organism evidence="6 7">
    <name type="scientific">Desulfosporosinus acididurans</name>
    <dbReference type="NCBI Taxonomy" id="476652"/>
    <lineage>
        <taxon>Bacteria</taxon>
        <taxon>Bacillati</taxon>
        <taxon>Bacillota</taxon>
        <taxon>Clostridia</taxon>
        <taxon>Eubacteriales</taxon>
        <taxon>Desulfitobacteriaceae</taxon>
        <taxon>Desulfosporosinus</taxon>
    </lineage>
</organism>